<evidence type="ECO:0000313" key="2">
    <source>
        <dbReference type="EMBL" id="OLQ07800.1"/>
    </source>
</evidence>
<dbReference type="Proteomes" id="UP000186817">
    <property type="component" value="Unassembled WGS sequence"/>
</dbReference>
<comment type="caution">
    <text evidence="2">The sequence shown here is derived from an EMBL/GenBank/DDBJ whole genome shotgun (WGS) entry which is preliminary data.</text>
</comment>
<gene>
    <name evidence="2" type="ORF">AK812_SmicGene8791</name>
</gene>
<sequence>MTKGAVRILSAGVTERQGVCRDGTEHSRLQAEALRTMPAGGRKLDLRIAAPGRQWRLAKGAGSWALLSPPVIAMVMDDIVPANSGEVVLLRASYQRALQLEGESPPAMGFGAGPLSGAVSCPFRNQQAVANLLGPRSKYCLLKTLEKAYDGWKARELGSRSGVFFDKVYEAAVRRTTGPCVAPSGGRESGVRDDEVHGARRDFRDHRTWGLIQWQLSQAFDVLATDQVAGAKDVIALLMVMVDQIMLDSGSPDLGWLLTLQPDPPAPLCTAPINTPGSSLRSCSHLSDPKWIATSVSYIKEMETLSTRRTEAAKKAPPSTPNPAVAKEQPVLSRKQQRAKLCSERKTAAAAAPKA</sequence>
<evidence type="ECO:0000313" key="3">
    <source>
        <dbReference type="Proteomes" id="UP000186817"/>
    </source>
</evidence>
<accession>A0A1Q9EK56</accession>
<dbReference type="EMBL" id="LSRX01000131">
    <property type="protein sequence ID" value="OLQ07800.1"/>
    <property type="molecule type" value="Genomic_DNA"/>
</dbReference>
<reference evidence="2 3" key="1">
    <citation type="submission" date="2016-02" db="EMBL/GenBank/DDBJ databases">
        <title>Genome analysis of coral dinoflagellate symbionts highlights evolutionary adaptations to a symbiotic lifestyle.</title>
        <authorList>
            <person name="Aranda M."/>
            <person name="Li Y."/>
            <person name="Liew Y.J."/>
            <person name="Baumgarten S."/>
            <person name="Simakov O."/>
            <person name="Wilson M."/>
            <person name="Piel J."/>
            <person name="Ashoor H."/>
            <person name="Bougouffa S."/>
            <person name="Bajic V.B."/>
            <person name="Ryu T."/>
            <person name="Ravasi T."/>
            <person name="Bayer T."/>
            <person name="Micklem G."/>
            <person name="Kim H."/>
            <person name="Bhak J."/>
            <person name="Lajeunesse T.C."/>
            <person name="Voolstra C.R."/>
        </authorList>
    </citation>
    <scope>NUCLEOTIDE SEQUENCE [LARGE SCALE GENOMIC DNA]</scope>
    <source>
        <strain evidence="2 3">CCMP2467</strain>
    </source>
</reference>
<feature type="region of interest" description="Disordered" evidence="1">
    <location>
        <begin position="307"/>
        <end position="355"/>
    </location>
</feature>
<protein>
    <submittedName>
        <fullName evidence="2">Uncharacterized protein</fullName>
    </submittedName>
</protein>
<proteinExistence type="predicted"/>
<keyword evidence="3" id="KW-1185">Reference proteome</keyword>
<name>A0A1Q9EK56_SYMMI</name>
<dbReference type="AlphaFoldDB" id="A0A1Q9EK56"/>
<dbReference type="OrthoDB" id="10540388at2759"/>
<organism evidence="2 3">
    <name type="scientific">Symbiodinium microadriaticum</name>
    <name type="common">Dinoflagellate</name>
    <name type="synonym">Zooxanthella microadriatica</name>
    <dbReference type="NCBI Taxonomy" id="2951"/>
    <lineage>
        <taxon>Eukaryota</taxon>
        <taxon>Sar</taxon>
        <taxon>Alveolata</taxon>
        <taxon>Dinophyceae</taxon>
        <taxon>Suessiales</taxon>
        <taxon>Symbiodiniaceae</taxon>
        <taxon>Symbiodinium</taxon>
    </lineage>
</organism>
<evidence type="ECO:0000256" key="1">
    <source>
        <dbReference type="SAM" id="MobiDB-lite"/>
    </source>
</evidence>